<gene>
    <name evidence="1" type="ORF">ANCCAN_06517</name>
</gene>
<dbReference type="Proteomes" id="UP000252519">
    <property type="component" value="Unassembled WGS sequence"/>
</dbReference>
<dbReference type="AlphaFoldDB" id="A0A368GSN4"/>
<protein>
    <submittedName>
        <fullName evidence="1">Uncharacterized protein</fullName>
    </submittedName>
</protein>
<evidence type="ECO:0000313" key="1">
    <source>
        <dbReference type="EMBL" id="RCN47383.1"/>
    </source>
</evidence>
<proteinExistence type="predicted"/>
<name>A0A368GSN4_ANCCA</name>
<accession>A0A368GSN4</accession>
<sequence length="52" mass="5655">MPSKREEQTQLRHVNRSMVAVSLLQIGPFAPQLDSKFAARSQLTGGITTAVS</sequence>
<organism evidence="1 2">
    <name type="scientific">Ancylostoma caninum</name>
    <name type="common">Dog hookworm</name>
    <dbReference type="NCBI Taxonomy" id="29170"/>
    <lineage>
        <taxon>Eukaryota</taxon>
        <taxon>Metazoa</taxon>
        <taxon>Ecdysozoa</taxon>
        <taxon>Nematoda</taxon>
        <taxon>Chromadorea</taxon>
        <taxon>Rhabditida</taxon>
        <taxon>Rhabditina</taxon>
        <taxon>Rhabditomorpha</taxon>
        <taxon>Strongyloidea</taxon>
        <taxon>Ancylostomatidae</taxon>
        <taxon>Ancylostomatinae</taxon>
        <taxon>Ancylostoma</taxon>
    </lineage>
</organism>
<keyword evidence="2" id="KW-1185">Reference proteome</keyword>
<evidence type="ECO:0000313" key="2">
    <source>
        <dbReference type="Proteomes" id="UP000252519"/>
    </source>
</evidence>
<comment type="caution">
    <text evidence="1">The sequence shown here is derived from an EMBL/GenBank/DDBJ whole genome shotgun (WGS) entry which is preliminary data.</text>
</comment>
<dbReference type="EMBL" id="JOJR01000063">
    <property type="protein sequence ID" value="RCN47383.1"/>
    <property type="molecule type" value="Genomic_DNA"/>
</dbReference>
<reference evidence="1 2" key="1">
    <citation type="submission" date="2014-10" db="EMBL/GenBank/DDBJ databases">
        <title>Draft genome of the hookworm Ancylostoma caninum.</title>
        <authorList>
            <person name="Mitreva M."/>
        </authorList>
    </citation>
    <scope>NUCLEOTIDE SEQUENCE [LARGE SCALE GENOMIC DNA]</scope>
    <source>
        <strain evidence="1 2">Baltimore</strain>
    </source>
</reference>